<evidence type="ECO:0000256" key="2">
    <source>
        <dbReference type="SAM" id="MobiDB-lite"/>
    </source>
</evidence>
<evidence type="ECO:0000256" key="1">
    <source>
        <dbReference type="ARBA" id="ARBA00022527"/>
    </source>
</evidence>
<dbReference type="Gene3D" id="3.30.565.10">
    <property type="entry name" value="Histidine kinase-like ATPase, C-terminal domain"/>
    <property type="match status" value="1"/>
</dbReference>
<evidence type="ECO:0000313" key="5">
    <source>
        <dbReference type="Proteomes" id="UP001550210"/>
    </source>
</evidence>
<accession>A0ABV2VA93</accession>
<dbReference type="Proteomes" id="UP001550210">
    <property type="component" value="Unassembled WGS sequence"/>
</dbReference>
<keyword evidence="1" id="KW-0808">Transferase</keyword>
<dbReference type="SUPFAM" id="SSF55874">
    <property type="entry name" value="ATPase domain of HSP90 chaperone/DNA topoisomerase II/histidine kinase"/>
    <property type="match status" value="1"/>
</dbReference>
<dbReference type="CDD" id="cd16936">
    <property type="entry name" value="HATPase_RsbW-like"/>
    <property type="match status" value="1"/>
</dbReference>
<keyword evidence="4" id="KW-0547">Nucleotide-binding</keyword>
<dbReference type="InterPro" id="IPR050267">
    <property type="entry name" value="Anti-sigma-factor_SerPK"/>
</dbReference>
<dbReference type="Pfam" id="PF13581">
    <property type="entry name" value="HATPase_c_2"/>
    <property type="match status" value="1"/>
</dbReference>
<dbReference type="GO" id="GO:0005524">
    <property type="term" value="F:ATP binding"/>
    <property type="evidence" value="ECO:0007669"/>
    <property type="project" value="UniProtKB-KW"/>
</dbReference>
<dbReference type="RefSeq" id="WP_355404139.1">
    <property type="nucleotide sequence ID" value="NZ_JBEXPZ010000082.1"/>
</dbReference>
<dbReference type="InterPro" id="IPR003594">
    <property type="entry name" value="HATPase_dom"/>
</dbReference>
<organism evidence="4 5">
    <name type="scientific">Streptomyces ossamyceticus</name>
    <dbReference type="NCBI Taxonomy" id="249581"/>
    <lineage>
        <taxon>Bacteria</taxon>
        <taxon>Bacillati</taxon>
        <taxon>Actinomycetota</taxon>
        <taxon>Actinomycetes</taxon>
        <taxon>Kitasatosporales</taxon>
        <taxon>Streptomycetaceae</taxon>
        <taxon>Streptomyces</taxon>
    </lineage>
</organism>
<comment type="caution">
    <text evidence="4">The sequence shown here is derived from an EMBL/GenBank/DDBJ whole genome shotgun (WGS) entry which is preliminary data.</text>
</comment>
<evidence type="ECO:0000313" key="4">
    <source>
        <dbReference type="EMBL" id="MET9850743.1"/>
    </source>
</evidence>
<dbReference type="PANTHER" id="PTHR35526:SF3">
    <property type="entry name" value="ANTI-SIGMA-F FACTOR RSBW"/>
    <property type="match status" value="1"/>
</dbReference>
<dbReference type="PANTHER" id="PTHR35526">
    <property type="entry name" value="ANTI-SIGMA-F FACTOR RSBW-RELATED"/>
    <property type="match status" value="1"/>
</dbReference>
<sequence length="204" mass="21491">MSQDHDTRISPDLSPNTAATHQPPPTATPYLLPALDPLSGLPHPPPLPFTAPWHYELHFPCDPRGPGIARVTLRAVLGAHGLAELTDRAELLACELATNSVRHTRGPASVRLQWLHPVLRVSVWDMGPDLPPELPGGAPRPLTGPATDAEGGRGLLILDAVADRWGGCAIGGEPHGPGGKTLWFELTLPEPPPDGSPMASVLAA</sequence>
<keyword evidence="1" id="KW-0418">Kinase</keyword>
<protein>
    <submittedName>
        <fullName evidence="4">ATP-binding protein</fullName>
    </submittedName>
</protein>
<dbReference type="EMBL" id="JBEXPZ010000082">
    <property type="protein sequence ID" value="MET9850743.1"/>
    <property type="molecule type" value="Genomic_DNA"/>
</dbReference>
<dbReference type="InterPro" id="IPR036890">
    <property type="entry name" value="HATPase_C_sf"/>
</dbReference>
<feature type="region of interest" description="Disordered" evidence="2">
    <location>
        <begin position="130"/>
        <end position="149"/>
    </location>
</feature>
<keyword evidence="1" id="KW-0723">Serine/threonine-protein kinase</keyword>
<name>A0ABV2VA93_9ACTN</name>
<evidence type="ECO:0000259" key="3">
    <source>
        <dbReference type="Pfam" id="PF13581"/>
    </source>
</evidence>
<keyword evidence="5" id="KW-1185">Reference proteome</keyword>
<feature type="domain" description="Histidine kinase/HSP90-like ATPase" evidence="3">
    <location>
        <begin position="69"/>
        <end position="164"/>
    </location>
</feature>
<gene>
    <name evidence="4" type="ORF">ABZZ21_40590</name>
</gene>
<feature type="region of interest" description="Disordered" evidence="2">
    <location>
        <begin position="1"/>
        <end position="33"/>
    </location>
</feature>
<proteinExistence type="predicted"/>
<reference evidence="4 5" key="1">
    <citation type="submission" date="2024-06" db="EMBL/GenBank/DDBJ databases">
        <title>The Natural Products Discovery Center: Release of the First 8490 Sequenced Strains for Exploring Actinobacteria Biosynthetic Diversity.</title>
        <authorList>
            <person name="Kalkreuter E."/>
            <person name="Kautsar S.A."/>
            <person name="Yang D."/>
            <person name="Bader C.D."/>
            <person name="Teijaro C.N."/>
            <person name="Fluegel L."/>
            <person name="Davis C.M."/>
            <person name="Simpson J.R."/>
            <person name="Lauterbach L."/>
            <person name="Steele A.D."/>
            <person name="Gui C."/>
            <person name="Meng S."/>
            <person name="Li G."/>
            <person name="Viehrig K."/>
            <person name="Ye F."/>
            <person name="Su P."/>
            <person name="Kiefer A.F."/>
            <person name="Nichols A."/>
            <person name="Cepeda A.J."/>
            <person name="Yan W."/>
            <person name="Fan B."/>
            <person name="Jiang Y."/>
            <person name="Adhikari A."/>
            <person name="Zheng C.-J."/>
            <person name="Schuster L."/>
            <person name="Cowan T.M."/>
            <person name="Smanski M.J."/>
            <person name="Chevrette M.G."/>
            <person name="De Carvalho L.P.S."/>
            <person name="Shen B."/>
        </authorList>
    </citation>
    <scope>NUCLEOTIDE SEQUENCE [LARGE SCALE GENOMIC DNA]</scope>
    <source>
        <strain evidence="4 5">NPDC006434</strain>
    </source>
</reference>
<keyword evidence="4" id="KW-0067">ATP-binding</keyword>